<evidence type="ECO:0000313" key="2">
    <source>
        <dbReference type="EMBL" id="KZP09038.1"/>
    </source>
</evidence>
<evidence type="ECO:0000313" key="3">
    <source>
        <dbReference type="Proteomes" id="UP000076532"/>
    </source>
</evidence>
<feature type="compositionally biased region" description="Basic and acidic residues" evidence="1">
    <location>
        <begin position="208"/>
        <end position="229"/>
    </location>
</feature>
<feature type="region of interest" description="Disordered" evidence="1">
    <location>
        <begin position="147"/>
        <end position="229"/>
    </location>
</feature>
<sequence length="229" mass="26794">MHDSQPESHPESLERIVERRPSDGGWQDERQEPLMRYGSHVSTGWDMTASVPYHTPHPSSNHPDAGRPMPTWNVDARETRKRRDDPFPQQEYARLPAASFSDRYRDQTRIERAPTNVTEDVHSHHPYYEPTAYQHPYDQEWVLHQNPFDHHEFPGNSHPSRPRQPPPLSIPVRPRRSDYVRSPTEHSFEHCSSEAPSPCPSLQYPESLRSETRFYKAEDYDRGLRGPTN</sequence>
<feature type="compositionally biased region" description="Basic and acidic residues" evidence="1">
    <location>
        <begin position="1"/>
        <end position="33"/>
    </location>
</feature>
<evidence type="ECO:0000256" key="1">
    <source>
        <dbReference type="SAM" id="MobiDB-lite"/>
    </source>
</evidence>
<reference evidence="2 3" key="1">
    <citation type="journal article" date="2016" name="Mol. Biol. Evol.">
        <title>Comparative Genomics of Early-Diverging Mushroom-Forming Fungi Provides Insights into the Origins of Lignocellulose Decay Capabilities.</title>
        <authorList>
            <person name="Nagy L.G."/>
            <person name="Riley R."/>
            <person name="Tritt A."/>
            <person name="Adam C."/>
            <person name="Daum C."/>
            <person name="Floudas D."/>
            <person name="Sun H."/>
            <person name="Yadav J.S."/>
            <person name="Pangilinan J."/>
            <person name="Larsson K.H."/>
            <person name="Matsuura K."/>
            <person name="Barry K."/>
            <person name="Labutti K."/>
            <person name="Kuo R."/>
            <person name="Ohm R.A."/>
            <person name="Bhattacharya S.S."/>
            <person name="Shirouzu T."/>
            <person name="Yoshinaga Y."/>
            <person name="Martin F.M."/>
            <person name="Grigoriev I.V."/>
            <person name="Hibbett D.S."/>
        </authorList>
    </citation>
    <scope>NUCLEOTIDE SEQUENCE [LARGE SCALE GENOMIC DNA]</scope>
    <source>
        <strain evidence="2 3">CBS 109695</strain>
    </source>
</reference>
<dbReference type="EMBL" id="KV417709">
    <property type="protein sequence ID" value="KZP09038.1"/>
    <property type="molecule type" value="Genomic_DNA"/>
</dbReference>
<organism evidence="2 3">
    <name type="scientific">Athelia psychrophila</name>
    <dbReference type="NCBI Taxonomy" id="1759441"/>
    <lineage>
        <taxon>Eukaryota</taxon>
        <taxon>Fungi</taxon>
        <taxon>Dikarya</taxon>
        <taxon>Basidiomycota</taxon>
        <taxon>Agaricomycotina</taxon>
        <taxon>Agaricomycetes</taxon>
        <taxon>Agaricomycetidae</taxon>
        <taxon>Atheliales</taxon>
        <taxon>Atheliaceae</taxon>
        <taxon>Athelia</taxon>
    </lineage>
</organism>
<keyword evidence="3" id="KW-1185">Reference proteome</keyword>
<proteinExistence type="predicted"/>
<dbReference type="Proteomes" id="UP000076532">
    <property type="component" value="Unassembled WGS sequence"/>
</dbReference>
<accession>A0A165XZ47</accession>
<feature type="region of interest" description="Disordered" evidence="1">
    <location>
        <begin position="1"/>
        <end position="106"/>
    </location>
</feature>
<feature type="compositionally biased region" description="Basic and acidic residues" evidence="1">
    <location>
        <begin position="75"/>
        <end position="86"/>
    </location>
</feature>
<protein>
    <submittedName>
        <fullName evidence="2">Uncharacterized protein</fullName>
    </submittedName>
</protein>
<name>A0A165XZ47_9AGAM</name>
<dbReference type="AlphaFoldDB" id="A0A165XZ47"/>
<gene>
    <name evidence="2" type="ORF">FIBSPDRAFT_249453</name>
</gene>
<feature type="compositionally biased region" description="Basic and acidic residues" evidence="1">
    <location>
        <begin position="175"/>
        <end position="192"/>
    </location>
</feature>